<keyword evidence="3" id="KW-1185">Reference proteome</keyword>
<dbReference type="EMBL" id="KN716369">
    <property type="protein sequence ID" value="KJH46112.1"/>
    <property type="molecule type" value="Genomic_DNA"/>
</dbReference>
<name>A0A0D8XQR4_DICVI</name>
<dbReference type="Proteomes" id="UP000053766">
    <property type="component" value="Unassembled WGS sequence"/>
</dbReference>
<evidence type="ECO:0000313" key="3">
    <source>
        <dbReference type="Proteomes" id="UP000053766"/>
    </source>
</evidence>
<reference evidence="3" key="2">
    <citation type="journal article" date="2016" name="Sci. Rep.">
        <title>Dictyocaulus viviparus genome, variome and transcriptome elucidate lungworm biology and support future intervention.</title>
        <authorList>
            <person name="McNulty S.N."/>
            <person name="Strube C."/>
            <person name="Rosa B.A."/>
            <person name="Martin J.C."/>
            <person name="Tyagi R."/>
            <person name="Choi Y.J."/>
            <person name="Wang Q."/>
            <person name="Hallsworth Pepin K."/>
            <person name="Zhang X."/>
            <person name="Ozersky P."/>
            <person name="Wilson R.K."/>
            <person name="Sternberg P.W."/>
            <person name="Gasser R.B."/>
            <person name="Mitreva M."/>
        </authorList>
    </citation>
    <scope>NUCLEOTIDE SEQUENCE [LARGE SCALE GENOMIC DNA]</scope>
    <source>
        <strain evidence="3">HannoverDv2000</strain>
    </source>
</reference>
<organism evidence="2 3">
    <name type="scientific">Dictyocaulus viviparus</name>
    <name type="common">Bovine lungworm</name>
    <dbReference type="NCBI Taxonomy" id="29172"/>
    <lineage>
        <taxon>Eukaryota</taxon>
        <taxon>Metazoa</taxon>
        <taxon>Ecdysozoa</taxon>
        <taxon>Nematoda</taxon>
        <taxon>Chromadorea</taxon>
        <taxon>Rhabditida</taxon>
        <taxon>Rhabditina</taxon>
        <taxon>Rhabditomorpha</taxon>
        <taxon>Strongyloidea</taxon>
        <taxon>Metastrongylidae</taxon>
        <taxon>Dictyocaulus</taxon>
    </lineage>
</organism>
<accession>A0A0D8XQR4</accession>
<gene>
    <name evidence="2" type="ORF">DICVIV_07844</name>
</gene>
<sequence>MSYIGVGDSPLVERSQMCSTVASENVVNFRSQYGHSLRRAMKTDNAGAVNTTRPPDNKKGSDPRKTKHFSDYGNTGEEIEKQ</sequence>
<feature type="region of interest" description="Disordered" evidence="1">
    <location>
        <begin position="39"/>
        <end position="82"/>
    </location>
</feature>
<feature type="compositionally biased region" description="Basic and acidic residues" evidence="1">
    <location>
        <begin position="55"/>
        <end position="70"/>
    </location>
</feature>
<evidence type="ECO:0000313" key="2">
    <source>
        <dbReference type="EMBL" id="KJH46112.1"/>
    </source>
</evidence>
<protein>
    <submittedName>
        <fullName evidence="2">Uncharacterized protein</fullName>
    </submittedName>
</protein>
<proteinExistence type="predicted"/>
<evidence type="ECO:0000256" key="1">
    <source>
        <dbReference type="SAM" id="MobiDB-lite"/>
    </source>
</evidence>
<reference evidence="2 3" key="1">
    <citation type="submission" date="2013-11" db="EMBL/GenBank/DDBJ databases">
        <title>Draft genome of the bovine lungworm Dictyocaulus viviparus.</title>
        <authorList>
            <person name="Mitreva M."/>
        </authorList>
    </citation>
    <scope>NUCLEOTIDE SEQUENCE [LARGE SCALE GENOMIC DNA]</scope>
    <source>
        <strain evidence="2 3">HannoverDv2000</strain>
    </source>
</reference>
<dbReference type="AlphaFoldDB" id="A0A0D8XQR4"/>